<dbReference type="Proteomes" id="UP000198889">
    <property type="component" value="Unassembled WGS sequence"/>
</dbReference>
<dbReference type="STRING" id="177413.SAMN05660859_3176"/>
<evidence type="ECO:0000313" key="3">
    <source>
        <dbReference type="Proteomes" id="UP000198889"/>
    </source>
</evidence>
<keyword evidence="3" id="KW-1185">Reference proteome</keyword>
<organism evidence="2 3">
    <name type="scientific">Ancylobacter rudongensis</name>
    <dbReference type="NCBI Taxonomy" id="177413"/>
    <lineage>
        <taxon>Bacteria</taxon>
        <taxon>Pseudomonadati</taxon>
        <taxon>Pseudomonadota</taxon>
        <taxon>Alphaproteobacteria</taxon>
        <taxon>Hyphomicrobiales</taxon>
        <taxon>Xanthobacteraceae</taxon>
        <taxon>Ancylobacter</taxon>
    </lineage>
</organism>
<keyword evidence="1" id="KW-0472">Membrane</keyword>
<evidence type="ECO:0000313" key="2">
    <source>
        <dbReference type="EMBL" id="SCW85140.1"/>
    </source>
</evidence>
<reference evidence="3" key="1">
    <citation type="submission" date="2016-10" db="EMBL/GenBank/DDBJ databases">
        <authorList>
            <person name="Varghese N."/>
            <person name="Submissions S."/>
        </authorList>
    </citation>
    <scope>NUCLEOTIDE SEQUENCE [LARGE SCALE GENOMIC DNA]</scope>
    <source>
        <strain evidence="3">CGMCC 1.1761</strain>
    </source>
</reference>
<evidence type="ECO:0008006" key="4">
    <source>
        <dbReference type="Google" id="ProtNLM"/>
    </source>
</evidence>
<dbReference type="PANTHER" id="PTHR38602:SF1">
    <property type="entry name" value="INNER MEMBRANE PROTEIN"/>
    <property type="match status" value="1"/>
</dbReference>
<name>A0A1G4TUY6_9HYPH</name>
<dbReference type="Pfam" id="PF09838">
    <property type="entry name" value="DUF2065"/>
    <property type="match status" value="1"/>
</dbReference>
<dbReference type="InterPro" id="IPR019201">
    <property type="entry name" value="DUF2065"/>
</dbReference>
<keyword evidence="1" id="KW-0812">Transmembrane</keyword>
<dbReference type="EMBL" id="FMTP01000005">
    <property type="protein sequence ID" value="SCW85140.1"/>
    <property type="molecule type" value="Genomic_DNA"/>
</dbReference>
<accession>A0A1G4TUY6</accession>
<proteinExistence type="predicted"/>
<dbReference type="RefSeq" id="WP_091441552.1">
    <property type="nucleotide sequence ID" value="NZ_FMTP01000005.1"/>
</dbReference>
<feature type="transmembrane region" description="Helical" evidence="1">
    <location>
        <begin position="39"/>
        <end position="59"/>
    </location>
</feature>
<keyword evidence="1" id="KW-1133">Transmembrane helix</keyword>
<dbReference type="AlphaFoldDB" id="A0A1G4TUY6"/>
<gene>
    <name evidence="2" type="ORF">SAMN05660859_3176</name>
</gene>
<sequence>MYDLIVALGLVLVIEGLALAAVPAAVRRSAEAIAQLPDSPLRVAGIVGAILGLAIVWLIRG</sequence>
<evidence type="ECO:0000256" key="1">
    <source>
        <dbReference type="SAM" id="Phobius"/>
    </source>
</evidence>
<protein>
    <recommendedName>
        <fullName evidence="4">DUF2065 domain-containing protein</fullName>
    </recommendedName>
</protein>
<dbReference type="PANTHER" id="PTHR38602">
    <property type="entry name" value="INNER MEMBRANE PROTEIN-RELATED"/>
    <property type="match status" value="1"/>
</dbReference>